<evidence type="ECO:0000313" key="3">
    <source>
        <dbReference type="Proteomes" id="UP001302602"/>
    </source>
</evidence>
<name>A0AAN6U7G8_9PEZI</name>
<sequence>MARETRSQTGNAKPRVIPVIDTAPTIKRKPATKQAATKTEAKAAKPAGVTKKKAPKKETSAAKKVKAAVKKTAKKVGATEKKGEEKAEEKAEKLTVNLGGQAQDNDEEERCRCRQVMTAYQLYFTAKL</sequence>
<dbReference type="RefSeq" id="XP_062651042.1">
    <property type="nucleotide sequence ID" value="XM_062786199.1"/>
</dbReference>
<accession>A0AAN6U7G8</accession>
<reference evidence="2" key="2">
    <citation type="submission" date="2023-05" db="EMBL/GenBank/DDBJ databases">
        <authorList>
            <consortium name="Lawrence Berkeley National Laboratory"/>
            <person name="Steindorff A."/>
            <person name="Hensen N."/>
            <person name="Bonometti L."/>
            <person name="Westerberg I."/>
            <person name="Brannstrom I.O."/>
            <person name="Guillou S."/>
            <person name="Cros-Aarteil S."/>
            <person name="Calhoun S."/>
            <person name="Haridas S."/>
            <person name="Kuo A."/>
            <person name="Mondo S."/>
            <person name="Pangilinan J."/>
            <person name="Riley R."/>
            <person name="Labutti K."/>
            <person name="Andreopoulos B."/>
            <person name="Lipzen A."/>
            <person name="Chen C."/>
            <person name="Yanf M."/>
            <person name="Daum C."/>
            <person name="Ng V."/>
            <person name="Clum A."/>
            <person name="Ohm R."/>
            <person name="Martin F."/>
            <person name="Silar P."/>
            <person name="Natvig D."/>
            <person name="Lalanne C."/>
            <person name="Gautier V."/>
            <person name="Ament-Velasquez S.L."/>
            <person name="Kruys A."/>
            <person name="Hutchinson M.I."/>
            <person name="Powell A.J."/>
            <person name="Barry K."/>
            <person name="Miller A.N."/>
            <person name="Grigoriev I.V."/>
            <person name="Debuchy R."/>
            <person name="Gladieux P."/>
            <person name="Thoren M.H."/>
            <person name="Johannesson H."/>
        </authorList>
    </citation>
    <scope>NUCLEOTIDE SEQUENCE</scope>
    <source>
        <strain evidence="2">CBS 731.68</strain>
    </source>
</reference>
<dbReference type="AlphaFoldDB" id="A0AAN6U7G8"/>
<keyword evidence="3" id="KW-1185">Reference proteome</keyword>
<feature type="compositionally biased region" description="Basic residues" evidence="1">
    <location>
        <begin position="63"/>
        <end position="74"/>
    </location>
</feature>
<evidence type="ECO:0000256" key="1">
    <source>
        <dbReference type="SAM" id="MobiDB-lite"/>
    </source>
</evidence>
<protein>
    <submittedName>
        <fullName evidence="2">Uncharacterized protein</fullName>
    </submittedName>
</protein>
<dbReference type="GeneID" id="87822965"/>
<reference evidence="2" key="1">
    <citation type="journal article" date="2023" name="Mol. Phylogenet. Evol.">
        <title>Genome-scale phylogeny and comparative genomics of the fungal order Sordariales.</title>
        <authorList>
            <person name="Hensen N."/>
            <person name="Bonometti L."/>
            <person name="Westerberg I."/>
            <person name="Brannstrom I.O."/>
            <person name="Guillou S."/>
            <person name="Cros-Aarteil S."/>
            <person name="Calhoun S."/>
            <person name="Haridas S."/>
            <person name="Kuo A."/>
            <person name="Mondo S."/>
            <person name="Pangilinan J."/>
            <person name="Riley R."/>
            <person name="LaButti K."/>
            <person name="Andreopoulos B."/>
            <person name="Lipzen A."/>
            <person name="Chen C."/>
            <person name="Yan M."/>
            <person name="Daum C."/>
            <person name="Ng V."/>
            <person name="Clum A."/>
            <person name="Steindorff A."/>
            <person name="Ohm R.A."/>
            <person name="Martin F."/>
            <person name="Silar P."/>
            <person name="Natvig D.O."/>
            <person name="Lalanne C."/>
            <person name="Gautier V."/>
            <person name="Ament-Velasquez S.L."/>
            <person name="Kruys A."/>
            <person name="Hutchinson M.I."/>
            <person name="Powell A.J."/>
            <person name="Barry K."/>
            <person name="Miller A.N."/>
            <person name="Grigoriev I.V."/>
            <person name="Debuchy R."/>
            <person name="Gladieux P."/>
            <person name="Hiltunen Thoren M."/>
            <person name="Johannesson H."/>
        </authorList>
    </citation>
    <scope>NUCLEOTIDE SEQUENCE</scope>
    <source>
        <strain evidence="2">CBS 731.68</strain>
    </source>
</reference>
<evidence type="ECO:0000313" key="2">
    <source>
        <dbReference type="EMBL" id="KAK4127271.1"/>
    </source>
</evidence>
<proteinExistence type="predicted"/>
<comment type="caution">
    <text evidence="2">The sequence shown here is derived from an EMBL/GenBank/DDBJ whole genome shotgun (WGS) entry which is preliminary data.</text>
</comment>
<organism evidence="2 3">
    <name type="scientific">Parathielavia appendiculata</name>
    <dbReference type="NCBI Taxonomy" id="2587402"/>
    <lineage>
        <taxon>Eukaryota</taxon>
        <taxon>Fungi</taxon>
        <taxon>Dikarya</taxon>
        <taxon>Ascomycota</taxon>
        <taxon>Pezizomycotina</taxon>
        <taxon>Sordariomycetes</taxon>
        <taxon>Sordariomycetidae</taxon>
        <taxon>Sordariales</taxon>
        <taxon>Chaetomiaceae</taxon>
        <taxon>Parathielavia</taxon>
    </lineage>
</organism>
<feature type="region of interest" description="Disordered" evidence="1">
    <location>
        <begin position="1"/>
        <end position="109"/>
    </location>
</feature>
<gene>
    <name evidence="2" type="ORF">N657DRAFT_202668</name>
</gene>
<dbReference type="EMBL" id="MU853224">
    <property type="protein sequence ID" value="KAK4127271.1"/>
    <property type="molecule type" value="Genomic_DNA"/>
</dbReference>
<feature type="compositionally biased region" description="Basic and acidic residues" evidence="1">
    <location>
        <begin position="77"/>
        <end position="93"/>
    </location>
</feature>
<dbReference type="Proteomes" id="UP001302602">
    <property type="component" value="Unassembled WGS sequence"/>
</dbReference>